<feature type="domain" description="RNA polymerase sigma factor 70 region 4 type 2" evidence="6">
    <location>
        <begin position="125"/>
        <end position="172"/>
    </location>
</feature>
<keyword evidence="3" id="KW-0731">Sigma factor</keyword>
<dbReference type="InterPro" id="IPR013325">
    <property type="entry name" value="RNA_pol_sigma_r2"/>
</dbReference>
<dbReference type="PANTHER" id="PTHR43133">
    <property type="entry name" value="RNA POLYMERASE ECF-TYPE SIGMA FACTO"/>
    <property type="match status" value="1"/>
</dbReference>
<comment type="similarity">
    <text evidence="1">Belongs to the sigma-70 factor family. ECF subfamily.</text>
</comment>
<evidence type="ECO:0000256" key="3">
    <source>
        <dbReference type="ARBA" id="ARBA00023082"/>
    </source>
</evidence>
<keyword evidence="4" id="KW-0804">Transcription</keyword>
<dbReference type="KEGG" id="pgs:CPT03_03975"/>
<organism evidence="7 8">
    <name type="scientific">Pedobacter ginsengisoli</name>
    <dbReference type="NCBI Taxonomy" id="363852"/>
    <lineage>
        <taxon>Bacteria</taxon>
        <taxon>Pseudomonadati</taxon>
        <taxon>Bacteroidota</taxon>
        <taxon>Sphingobacteriia</taxon>
        <taxon>Sphingobacteriales</taxon>
        <taxon>Sphingobacteriaceae</taxon>
        <taxon>Pedobacter</taxon>
    </lineage>
</organism>
<keyword evidence="8" id="KW-1185">Reference proteome</keyword>
<gene>
    <name evidence="7" type="ORF">CPT03_03975</name>
</gene>
<name>A0A2D1U2F5_9SPHI</name>
<dbReference type="Proteomes" id="UP000223749">
    <property type="component" value="Chromosome"/>
</dbReference>
<evidence type="ECO:0000313" key="7">
    <source>
        <dbReference type="EMBL" id="ATP55684.1"/>
    </source>
</evidence>
<dbReference type="GO" id="GO:0016987">
    <property type="term" value="F:sigma factor activity"/>
    <property type="evidence" value="ECO:0007669"/>
    <property type="project" value="UniProtKB-KW"/>
</dbReference>
<dbReference type="NCBIfam" id="TIGR02985">
    <property type="entry name" value="Sig70_bacteroi1"/>
    <property type="match status" value="1"/>
</dbReference>
<feature type="domain" description="RNA polymerase sigma-70 region 2" evidence="5">
    <location>
        <begin position="27"/>
        <end position="93"/>
    </location>
</feature>
<dbReference type="InterPro" id="IPR039425">
    <property type="entry name" value="RNA_pol_sigma-70-like"/>
</dbReference>
<dbReference type="Gene3D" id="1.10.10.10">
    <property type="entry name" value="Winged helix-like DNA-binding domain superfamily/Winged helix DNA-binding domain"/>
    <property type="match status" value="1"/>
</dbReference>
<dbReference type="Pfam" id="PF04542">
    <property type="entry name" value="Sigma70_r2"/>
    <property type="match status" value="1"/>
</dbReference>
<dbReference type="SUPFAM" id="SSF88946">
    <property type="entry name" value="Sigma2 domain of RNA polymerase sigma factors"/>
    <property type="match status" value="1"/>
</dbReference>
<dbReference type="InterPro" id="IPR013249">
    <property type="entry name" value="RNA_pol_sigma70_r4_t2"/>
</dbReference>
<dbReference type="InterPro" id="IPR014327">
    <property type="entry name" value="RNA_pol_sigma70_bacteroid"/>
</dbReference>
<dbReference type="NCBIfam" id="TIGR02937">
    <property type="entry name" value="sigma70-ECF"/>
    <property type="match status" value="1"/>
</dbReference>
<proteinExistence type="inferred from homology"/>
<evidence type="ECO:0000256" key="4">
    <source>
        <dbReference type="ARBA" id="ARBA00023163"/>
    </source>
</evidence>
<reference evidence="7 8" key="1">
    <citation type="submission" date="2017-10" db="EMBL/GenBank/DDBJ databases">
        <title>Whole genome of Pedobacter ginsengisoli T01R-27 isolated from tomato rhizosphere.</title>
        <authorList>
            <person name="Weon H.-Y."/>
            <person name="Lee S.A."/>
            <person name="Sang M.K."/>
            <person name="Song J."/>
        </authorList>
    </citation>
    <scope>NUCLEOTIDE SEQUENCE [LARGE SCALE GENOMIC DNA]</scope>
    <source>
        <strain evidence="7 8">T01R-27</strain>
    </source>
</reference>
<dbReference type="EMBL" id="CP024091">
    <property type="protein sequence ID" value="ATP55684.1"/>
    <property type="molecule type" value="Genomic_DNA"/>
</dbReference>
<evidence type="ECO:0000256" key="2">
    <source>
        <dbReference type="ARBA" id="ARBA00023015"/>
    </source>
</evidence>
<dbReference type="InterPro" id="IPR014284">
    <property type="entry name" value="RNA_pol_sigma-70_dom"/>
</dbReference>
<dbReference type="RefSeq" id="WP_099437629.1">
    <property type="nucleotide sequence ID" value="NZ_CP024091.1"/>
</dbReference>
<dbReference type="GO" id="GO:0006352">
    <property type="term" value="P:DNA-templated transcription initiation"/>
    <property type="evidence" value="ECO:0007669"/>
    <property type="project" value="InterPro"/>
</dbReference>
<evidence type="ECO:0000259" key="6">
    <source>
        <dbReference type="Pfam" id="PF08281"/>
    </source>
</evidence>
<sequence length="191" mass="22421">MGNYSKHTDEELALLLKQAGPEIFKEIYDRYWDRLLNAAYKRVRNTETCEEIVQDVFTKLWTNRASLVFTTGLGNYLYTAVRYNVIDHYRKHAVRESFISSEHAHIKLDNSTEEYVFLNDLKKHIDMMIAKLPDKCRSVYQLSRIEFKTNKEIATELNISEKTVEGHLTKALHSLRTTIADLMPILLFFLK</sequence>
<dbReference type="InterPro" id="IPR036388">
    <property type="entry name" value="WH-like_DNA-bd_sf"/>
</dbReference>
<dbReference type="OrthoDB" id="665981at2"/>
<evidence type="ECO:0000256" key="1">
    <source>
        <dbReference type="ARBA" id="ARBA00010641"/>
    </source>
</evidence>
<keyword evidence="2" id="KW-0805">Transcription regulation</keyword>
<dbReference type="InterPro" id="IPR013324">
    <property type="entry name" value="RNA_pol_sigma_r3/r4-like"/>
</dbReference>
<dbReference type="Gene3D" id="1.10.1740.10">
    <property type="match status" value="1"/>
</dbReference>
<evidence type="ECO:0000313" key="8">
    <source>
        <dbReference type="Proteomes" id="UP000223749"/>
    </source>
</evidence>
<dbReference type="Pfam" id="PF08281">
    <property type="entry name" value="Sigma70_r4_2"/>
    <property type="match status" value="1"/>
</dbReference>
<dbReference type="InterPro" id="IPR007627">
    <property type="entry name" value="RNA_pol_sigma70_r2"/>
</dbReference>
<dbReference type="GO" id="GO:0003677">
    <property type="term" value="F:DNA binding"/>
    <property type="evidence" value="ECO:0007669"/>
    <property type="project" value="InterPro"/>
</dbReference>
<dbReference type="AlphaFoldDB" id="A0A2D1U2F5"/>
<dbReference type="PANTHER" id="PTHR43133:SF46">
    <property type="entry name" value="RNA POLYMERASE SIGMA-70 FACTOR ECF SUBFAMILY"/>
    <property type="match status" value="1"/>
</dbReference>
<dbReference type="SUPFAM" id="SSF88659">
    <property type="entry name" value="Sigma3 and sigma4 domains of RNA polymerase sigma factors"/>
    <property type="match status" value="1"/>
</dbReference>
<accession>A0A2D1U2F5</accession>
<protein>
    <submittedName>
        <fullName evidence="7">RNA polymerase sigma-70 factor</fullName>
    </submittedName>
</protein>
<evidence type="ECO:0000259" key="5">
    <source>
        <dbReference type="Pfam" id="PF04542"/>
    </source>
</evidence>